<sequence>MAATGREEIVSQQQQRQEYGGVDGKDYTDPPPEPVVATSELRGWSLYRAAIAEFVATLLFLYVTVATVIGHKRSQSDSSSDACGGVGISGRHINPAVTFALLLARKVSLPRAALYVVAQCLGAVCGVALVRAVHSPPQFTRHGGGANVMGDGYGWGTGFAAEVVGTFVLVYTVFSATDAKHSANGQSHSGEW</sequence>
<name>A0AAV5BFT4_ELECO</name>
<feature type="transmembrane region" description="Helical" evidence="9">
    <location>
        <begin position="46"/>
        <end position="69"/>
    </location>
</feature>
<dbReference type="InterPro" id="IPR023271">
    <property type="entry name" value="Aquaporin-like"/>
</dbReference>
<evidence type="ECO:0000256" key="2">
    <source>
        <dbReference type="ARBA" id="ARBA00022448"/>
    </source>
</evidence>
<dbReference type="GO" id="GO:0015267">
    <property type="term" value="F:channel activity"/>
    <property type="evidence" value="ECO:0007669"/>
    <property type="project" value="InterPro"/>
</dbReference>
<dbReference type="Gene3D" id="1.20.1080.10">
    <property type="entry name" value="Glycerol uptake facilitator protein"/>
    <property type="match status" value="1"/>
</dbReference>
<keyword evidence="5 9" id="KW-1133">Transmembrane helix</keyword>
<evidence type="ECO:0000256" key="4">
    <source>
        <dbReference type="ARBA" id="ARBA00022737"/>
    </source>
</evidence>
<keyword evidence="11" id="KW-1185">Reference proteome</keyword>
<keyword evidence="2 7" id="KW-0813">Transport</keyword>
<dbReference type="PROSITE" id="PS00221">
    <property type="entry name" value="MIP"/>
    <property type="match status" value="1"/>
</dbReference>
<evidence type="ECO:0000256" key="3">
    <source>
        <dbReference type="ARBA" id="ARBA00022692"/>
    </source>
</evidence>
<keyword evidence="6 9" id="KW-0472">Membrane</keyword>
<evidence type="ECO:0000256" key="8">
    <source>
        <dbReference type="SAM" id="MobiDB-lite"/>
    </source>
</evidence>
<evidence type="ECO:0000256" key="5">
    <source>
        <dbReference type="ARBA" id="ARBA00022989"/>
    </source>
</evidence>
<comment type="caution">
    <text evidence="10">The sequence shown here is derived from an EMBL/GenBank/DDBJ whole genome shotgun (WGS) entry which is preliminary data.</text>
</comment>
<comment type="similarity">
    <text evidence="7">Belongs to the MIP/aquaporin (TC 1.A.8) family.</text>
</comment>
<protein>
    <submittedName>
        <fullName evidence="10">Uncharacterized protein</fullName>
    </submittedName>
</protein>
<evidence type="ECO:0000313" key="11">
    <source>
        <dbReference type="Proteomes" id="UP001054889"/>
    </source>
</evidence>
<keyword evidence="3 7" id="KW-0812">Transmembrane</keyword>
<dbReference type="AlphaFoldDB" id="A0AAV5BFT4"/>
<dbReference type="SUPFAM" id="SSF81338">
    <property type="entry name" value="Aquaporin-like"/>
    <property type="match status" value="1"/>
</dbReference>
<dbReference type="Pfam" id="PF00230">
    <property type="entry name" value="MIP"/>
    <property type="match status" value="1"/>
</dbReference>
<feature type="transmembrane region" description="Helical" evidence="9">
    <location>
        <begin position="112"/>
        <end position="133"/>
    </location>
</feature>
<dbReference type="InterPro" id="IPR034294">
    <property type="entry name" value="Aquaporin_transptr"/>
</dbReference>
<feature type="transmembrane region" description="Helical" evidence="9">
    <location>
        <begin position="153"/>
        <end position="174"/>
    </location>
</feature>
<dbReference type="GO" id="GO:0016020">
    <property type="term" value="C:membrane"/>
    <property type="evidence" value="ECO:0007669"/>
    <property type="project" value="UniProtKB-SubCell"/>
</dbReference>
<proteinExistence type="inferred from homology"/>
<keyword evidence="4" id="KW-0677">Repeat</keyword>
<dbReference type="PRINTS" id="PR00783">
    <property type="entry name" value="MINTRINSICP"/>
</dbReference>
<feature type="region of interest" description="Disordered" evidence="8">
    <location>
        <begin position="1"/>
        <end position="34"/>
    </location>
</feature>
<dbReference type="InterPro" id="IPR022357">
    <property type="entry name" value="MIP_CS"/>
</dbReference>
<dbReference type="PANTHER" id="PTHR45687">
    <property type="entry name" value="AQUAPORIN OR AQUAGLYCEROPORIN RELATED"/>
    <property type="match status" value="1"/>
</dbReference>
<evidence type="ECO:0000256" key="9">
    <source>
        <dbReference type="SAM" id="Phobius"/>
    </source>
</evidence>
<evidence type="ECO:0000256" key="1">
    <source>
        <dbReference type="ARBA" id="ARBA00004141"/>
    </source>
</evidence>
<organism evidence="10 11">
    <name type="scientific">Eleusine coracana subsp. coracana</name>
    <dbReference type="NCBI Taxonomy" id="191504"/>
    <lineage>
        <taxon>Eukaryota</taxon>
        <taxon>Viridiplantae</taxon>
        <taxon>Streptophyta</taxon>
        <taxon>Embryophyta</taxon>
        <taxon>Tracheophyta</taxon>
        <taxon>Spermatophyta</taxon>
        <taxon>Magnoliopsida</taxon>
        <taxon>Liliopsida</taxon>
        <taxon>Poales</taxon>
        <taxon>Poaceae</taxon>
        <taxon>PACMAD clade</taxon>
        <taxon>Chloridoideae</taxon>
        <taxon>Cynodonteae</taxon>
        <taxon>Eleusininae</taxon>
        <taxon>Eleusine</taxon>
    </lineage>
</organism>
<reference evidence="10" key="1">
    <citation type="journal article" date="2018" name="DNA Res.">
        <title>Multiple hybrid de novo genome assembly of finger millet, an orphan allotetraploid crop.</title>
        <authorList>
            <person name="Hatakeyama M."/>
            <person name="Aluri S."/>
            <person name="Balachadran M.T."/>
            <person name="Sivarajan S.R."/>
            <person name="Patrignani A."/>
            <person name="Gruter S."/>
            <person name="Poveda L."/>
            <person name="Shimizu-Inatsugi R."/>
            <person name="Baeten J."/>
            <person name="Francoijs K.J."/>
            <person name="Nataraja K.N."/>
            <person name="Reddy Y.A.N."/>
            <person name="Phadnis S."/>
            <person name="Ravikumar R.L."/>
            <person name="Schlapbach R."/>
            <person name="Sreeman S.M."/>
            <person name="Shimizu K.K."/>
        </authorList>
    </citation>
    <scope>NUCLEOTIDE SEQUENCE</scope>
</reference>
<evidence type="ECO:0000256" key="7">
    <source>
        <dbReference type="RuleBase" id="RU000477"/>
    </source>
</evidence>
<dbReference type="Proteomes" id="UP001054889">
    <property type="component" value="Unassembled WGS sequence"/>
</dbReference>
<evidence type="ECO:0000256" key="6">
    <source>
        <dbReference type="ARBA" id="ARBA00023136"/>
    </source>
</evidence>
<evidence type="ECO:0000313" key="10">
    <source>
        <dbReference type="EMBL" id="GJM84827.1"/>
    </source>
</evidence>
<gene>
    <name evidence="10" type="primary">ga00536</name>
    <name evidence="10" type="ORF">PR202_ga00536</name>
</gene>
<reference evidence="10" key="2">
    <citation type="submission" date="2021-12" db="EMBL/GenBank/DDBJ databases">
        <title>Resequencing data analysis of finger millet.</title>
        <authorList>
            <person name="Hatakeyama M."/>
            <person name="Aluri S."/>
            <person name="Balachadran M.T."/>
            <person name="Sivarajan S.R."/>
            <person name="Poveda L."/>
            <person name="Shimizu-Inatsugi R."/>
            <person name="Schlapbach R."/>
            <person name="Sreeman S.M."/>
            <person name="Shimizu K.K."/>
        </authorList>
    </citation>
    <scope>NUCLEOTIDE SEQUENCE</scope>
</reference>
<dbReference type="InterPro" id="IPR000425">
    <property type="entry name" value="MIP"/>
</dbReference>
<comment type="subcellular location">
    <subcellularLocation>
        <location evidence="1">Membrane</location>
        <topology evidence="1">Multi-pass membrane protein</topology>
    </subcellularLocation>
</comment>
<accession>A0AAV5BFT4</accession>
<dbReference type="EMBL" id="BQKI01000001">
    <property type="protein sequence ID" value="GJM84827.1"/>
    <property type="molecule type" value="Genomic_DNA"/>
</dbReference>